<accession>A0A229P3W5</accession>
<dbReference type="Pfam" id="PF10031">
    <property type="entry name" value="DUF2273"/>
    <property type="match status" value="1"/>
</dbReference>
<dbReference type="RefSeq" id="WP_089523825.1">
    <property type="nucleotide sequence ID" value="NZ_NMUQ01000001.1"/>
</dbReference>
<name>A0A229P3W5_9BACL</name>
<feature type="transmembrane region" description="Helical" evidence="1">
    <location>
        <begin position="20"/>
        <end position="43"/>
    </location>
</feature>
<organism evidence="2 3">
    <name type="scientific">Paenibacillus herberti</name>
    <dbReference type="NCBI Taxonomy" id="1619309"/>
    <lineage>
        <taxon>Bacteria</taxon>
        <taxon>Bacillati</taxon>
        <taxon>Bacillota</taxon>
        <taxon>Bacilli</taxon>
        <taxon>Bacillales</taxon>
        <taxon>Paenibacillaceae</taxon>
        <taxon>Paenibacillus</taxon>
    </lineage>
</organism>
<proteinExistence type="predicted"/>
<dbReference type="AlphaFoldDB" id="A0A229P3W5"/>
<dbReference type="InterPro" id="IPR018730">
    <property type="entry name" value="DUF2273"/>
</dbReference>
<dbReference type="OrthoDB" id="1798631at2"/>
<sequence length="76" mass="9000">MWKEWWEVYGGRIAGVGTALFLALIFLVSGFWDMLFVALLLWIGYTVGFRKDTGGEPLVPWRRIAAWLEDRFQRYR</sequence>
<gene>
    <name evidence="2" type="ORF">CGZ75_08810</name>
</gene>
<dbReference type="Proteomes" id="UP000215145">
    <property type="component" value="Unassembled WGS sequence"/>
</dbReference>
<keyword evidence="1" id="KW-0472">Membrane</keyword>
<evidence type="ECO:0000313" key="2">
    <source>
        <dbReference type="EMBL" id="OXM16741.1"/>
    </source>
</evidence>
<evidence type="ECO:0000256" key="1">
    <source>
        <dbReference type="SAM" id="Phobius"/>
    </source>
</evidence>
<keyword evidence="3" id="KW-1185">Reference proteome</keyword>
<protein>
    <recommendedName>
        <fullName evidence="4">DUF2273 domain-containing protein</fullName>
    </recommendedName>
</protein>
<dbReference type="EMBL" id="NMUQ01000001">
    <property type="protein sequence ID" value="OXM16741.1"/>
    <property type="molecule type" value="Genomic_DNA"/>
</dbReference>
<evidence type="ECO:0008006" key="4">
    <source>
        <dbReference type="Google" id="ProtNLM"/>
    </source>
</evidence>
<keyword evidence="1" id="KW-1133">Transmembrane helix</keyword>
<keyword evidence="1" id="KW-0812">Transmembrane</keyword>
<comment type="caution">
    <text evidence="2">The sequence shown here is derived from an EMBL/GenBank/DDBJ whole genome shotgun (WGS) entry which is preliminary data.</text>
</comment>
<reference evidence="2 3" key="1">
    <citation type="submission" date="2017-07" db="EMBL/GenBank/DDBJ databases">
        <title>Paenibacillus herberti R33 genome sequencing and assembly.</title>
        <authorList>
            <person name="Su W."/>
        </authorList>
    </citation>
    <scope>NUCLEOTIDE SEQUENCE [LARGE SCALE GENOMIC DNA]</scope>
    <source>
        <strain evidence="2 3">R33</strain>
    </source>
</reference>
<evidence type="ECO:0000313" key="3">
    <source>
        <dbReference type="Proteomes" id="UP000215145"/>
    </source>
</evidence>